<reference evidence="1" key="1">
    <citation type="submission" date="2022-08" db="EMBL/GenBank/DDBJ databases">
        <authorList>
            <person name="Bogun A."/>
            <person name="Kislichkina A."/>
            <person name="Solomentsev V."/>
            <person name="Skryabin Y."/>
            <person name="Sizova A."/>
            <person name="Platonov M."/>
            <person name="Dentovskaya S."/>
        </authorList>
    </citation>
    <scope>NUCLEOTIDE SEQUENCE</scope>
    <source>
        <strain evidence="1">SCPM-O-B-7604</strain>
    </source>
</reference>
<accession>A0ABY5UUS3</accession>
<dbReference type="EMBL" id="CP104006">
    <property type="protein sequence ID" value="UWM46480.1"/>
    <property type="molecule type" value="Genomic_DNA"/>
</dbReference>
<protein>
    <submittedName>
        <fullName evidence="1">Flagellar hook-associated protein</fullName>
    </submittedName>
</protein>
<keyword evidence="2" id="KW-1185">Reference proteome</keyword>
<keyword evidence="1" id="KW-0969">Cilium</keyword>
<gene>
    <name evidence="1" type="ORF">N0H69_06565</name>
</gene>
<dbReference type="RefSeq" id="WP_050150822.1">
    <property type="nucleotide sequence ID" value="NZ_CABHWW010000028.1"/>
</dbReference>
<evidence type="ECO:0000313" key="1">
    <source>
        <dbReference type="EMBL" id="UWM46480.1"/>
    </source>
</evidence>
<dbReference type="GeneID" id="75139646"/>
<keyword evidence="1" id="KW-0966">Cell projection</keyword>
<sequence>MQVGLNTTHGLRGNKTSSHPLAVHQHQPVNGHKQNKVISNFPDSPFISSQPLRYNVQLNQQLTSLQQAGRYLHEAERQIAQLHNVVQQGKVSTEVQQLAEKTVNWLQCRASVSANTVDRQLNIALEQAAKVNFSWQDANRVLQSSQEETLLFSSQGAETKIVALRFPAEGNIRQNLLVLNKGLGRLGIHGELTQHGQVRFSIDEQHWQEINQLHVRGEGYRFGSENSQPLVLTAEAALVDDVRHIIEQPIEAKKYLGNMQQALTQITGQMRELNEHKQKVRSSIESMCSLSSSNTVQLMAESLASKLAQGKEHYNLLLQALNGQGNIHSLTVRNLLGN</sequence>
<organism evidence="1 2">
    <name type="scientific">Yersinia alsatica</name>
    <dbReference type="NCBI Taxonomy" id="2890317"/>
    <lineage>
        <taxon>Bacteria</taxon>
        <taxon>Pseudomonadati</taxon>
        <taxon>Pseudomonadota</taxon>
        <taxon>Gammaproteobacteria</taxon>
        <taxon>Enterobacterales</taxon>
        <taxon>Yersiniaceae</taxon>
        <taxon>Yersinia</taxon>
    </lineage>
</organism>
<name>A0ABY5UUS3_9GAMM</name>
<keyword evidence="1" id="KW-0282">Flagellum</keyword>
<evidence type="ECO:0000313" key="2">
    <source>
        <dbReference type="Proteomes" id="UP001057860"/>
    </source>
</evidence>
<dbReference type="Proteomes" id="UP001057860">
    <property type="component" value="Chromosome"/>
</dbReference>
<proteinExistence type="predicted"/>